<dbReference type="PANTHER" id="PTHR10695:SF46">
    <property type="entry name" value="BIFUNCTIONAL COENZYME A SYNTHASE-RELATED"/>
    <property type="match status" value="1"/>
</dbReference>
<dbReference type="HAMAP" id="MF_00376">
    <property type="entry name" value="Dephospho_CoA_kinase"/>
    <property type="match status" value="1"/>
</dbReference>
<comment type="catalytic activity">
    <reaction evidence="5">
        <text>3'-dephospho-CoA + ATP = ADP + CoA + H(+)</text>
        <dbReference type="Rhea" id="RHEA:18245"/>
        <dbReference type="ChEBI" id="CHEBI:15378"/>
        <dbReference type="ChEBI" id="CHEBI:30616"/>
        <dbReference type="ChEBI" id="CHEBI:57287"/>
        <dbReference type="ChEBI" id="CHEBI:57328"/>
        <dbReference type="ChEBI" id="CHEBI:456216"/>
        <dbReference type="EC" id="2.7.1.24"/>
    </reaction>
</comment>
<dbReference type="Proteomes" id="UP001139365">
    <property type="component" value="Unassembled WGS sequence"/>
</dbReference>
<comment type="caution">
    <text evidence="7">The sequence shown here is derived from an EMBL/GenBank/DDBJ whole genome shotgun (WGS) entry which is preliminary data.</text>
</comment>
<dbReference type="NCBIfam" id="TIGR00152">
    <property type="entry name" value="dephospho-CoA kinase"/>
    <property type="match status" value="1"/>
</dbReference>
<comment type="similarity">
    <text evidence="1 5">Belongs to the CoaE family.</text>
</comment>
<keyword evidence="3 5" id="KW-0067">ATP-binding</keyword>
<dbReference type="GO" id="GO:0004140">
    <property type="term" value="F:dephospho-CoA kinase activity"/>
    <property type="evidence" value="ECO:0007669"/>
    <property type="project" value="UniProtKB-UniRule"/>
</dbReference>
<name>A0AAE3K431_9BACT</name>
<accession>A0AAE3K431</accession>
<comment type="pathway">
    <text evidence="5">Cofactor biosynthesis; coenzyme A biosynthesis; CoA from (R)-pantothenate: step 5/5.</text>
</comment>
<comment type="function">
    <text evidence="5">Catalyzes the phosphorylation of the 3'-hydroxyl group of dephosphocoenzyme A to form coenzyme A.</text>
</comment>
<evidence type="ECO:0000313" key="7">
    <source>
        <dbReference type="EMBL" id="MCI5755208.1"/>
    </source>
</evidence>
<dbReference type="PANTHER" id="PTHR10695">
    <property type="entry name" value="DEPHOSPHO-COA KINASE-RELATED"/>
    <property type="match status" value="1"/>
</dbReference>
<evidence type="ECO:0000256" key="2">
    <source>
        <dbReference type="ARBA" id="ARBA00022741"/>
    </source>
</evidence>
<keyword evidence="5" id="KW-0963">Cytoplasm</keyword>
<dbReference type="PROSITE" id="PS51219">
    <property type="entry name" value="DPCK"/>
    <property type="match status" value="1"/>
</dbReference>
<dbReference type="AlphaFoldDB" id="A0AAE3K431"/>
<keyword evidence="5 7" id="KW-0418">Kinase</keyword>
<dbReference type="InterPro" id="IPR001977">
    <property type="entry name" value="Depp_CoAkinase"/>
</dbReference>
<sequence length="204" mass="22791">MLTVGLTGSTGSGKGYVSEIFVKSGIPCLDTDRVCRDVYMKGQPCYNDLVAAFGAGILREDGEIDRKALSDLAFPDDDKYRMLNSIAFLHIRKATEKWLDERRAEGARIAVIDAPMLYESGFDRLCDKVVSVIADRPTQIARVMQRDGITAETAKLRLSKQKPDSYYRSRCDYVLDNSASNAGDIWNDTRRLIGVLRRLPAARC</sequence>
<evidence type="ECO:0000256" key="4">
    <source>
        <dbReference type="ARBA" id="ARBA00022993"/>
    </source>
</evidence>
<dbReference type="InterPro" id="IPR027417">
    <property type="entry name" value="P-loop_NTPase"/>
</dbReference>
<keyword evidence="2 5" id="KW-0547">Nucleotide-binding</keyword>
<dbReference type="EC" id="2.7.1.24" evidence="5 6"/>
<dbReference type="SUPFAM" id="SSF52540">
    <property type="entry name" value="P-loop containing nucleoside triphosphate hydrolases"/>
    <property type="match status" value="1"/>
</dbReference>
<dbReference type="EMBL" id="JALEMU010000047">
    <property type="protein sequence ID" value="MCI5755208.1"/>
    <property type="molecule type" value="Genomic_DNA"/>
</dbReference>
<keyword evidence="5 7" id="KW-0808">Transferase</keyword>
<comment type="subcellular location">
    <subcellularLocation>
        <location evidence="5">Cytoplasm</location>
    </subcellularLocation>
</comment>
<gene>
    <name evidence="5 7" type="primary">coaE</name>
    <name evidence="7" type="ORF">MR241_02805</name>
</gene>
<reference evidence="7 8" key="1">
    <citation type="submission" date="2022-03" db="EMBL/GenBank/DDBJ databases">
        <title>Metagenome-assembled genomes from swine fecal metagenomes.</title>
        <authorList>
            <person name="Holman D.B."/>
            <person name="Kommadath A."/>
        </authorList>
    </citation>
    <scope>NUCLEOTIDE SEQUENCE [LARGE SCALE GENOMIC DNA]</scope>
    <source>
        <strain evidence="7">SUG147</strain>
    </source>
</reference>
<evidence type="ECO:0000256" key="6">
    <source>
        <dbReference type="NCBIfam" id="TIGR00152"/>
    </source>
</evidence>
<comment type="caution">
    <text evidence="5">Lacks conserved residue(s) required for the propagation of feature annotation.</text>
</comment>
<dbReference type="CDD" id="cd02022">
    <property type="entry name" value="DPCK"/>
    <property type="match status" value="1"/>
</dbReference>
<evidence type="ECO:0000256" key="5">
    <source>
        <dbReference type="HAMAP-Rule" id="MF_00376"/>
    </source>
</evidence>
<evidence type="ECO:0000256" key="1">
    <source>
        <dbReference type="ARBA" id="ARBA00009018"/>
    </source>
</evidence>
<dbReference type="Pfam" id="PF01121">
    <property type="entry name" value="CoaE"/>
    <property type="match status" value="1"/>
</dbReference>
<dbReference type="GO" id="GO:0015937">
    <property type="term" value="P:coenzyme A biosynthetic process"/>
    <property type="evidence" value="ECO:0007669"/>
    <property type="project" value="UniProtKB-UniRule"/>
</dbReference>
<organism evidence="7 8">
    <name type="scientific">Candidatus Colimorpha enterica</name>
    <dbReference type="NCBI Taxonomy" id="3083063"/>
    <lineage>
        <taxon>Bacteria</taxon>
        <taxon>Pseudomonadati</taxon>
        <taxon>Bacteroidota</taxon>
        <taxon>Bacteroidia</taxon>
        <taxon>Bacteroidales</taxon>
        <taxon>Candidatus Colimorpha</taxon>
    </lineage>
</organism>
<keyword evidence="4 5" id="KW-0173">Coenzyme A biosynthesis</keyword>
<dbReference type="GO" id="GO:0005737">
    <property type="term" value="C:cytoplasm"/>
    <property type="evidence" value="ECO:0007669"/>
    <property type="project" value="UniProtKB-SubCell"/>
</dbReference>
<dbReference type="GO" id="GO:0005524">
    <property type="term" value="F:ATP binding"/>
    <property type="evidence" value="ECO:0007669"/>
    <property type="project" value="UniProtKB-UniRule"/>
</dbReference>
<evidence type="ECO:0000256" key="3">
    <source>
        <dbReference type="ARBA" id="ARBA00022840"/>
    </source>
</evidence>
<evidence type="ECO:0000313" key="8">
    <source>
        <dbReference type="Proteomes" id="UP001139365"/>
    </source>
</evidence>
<proteinExistence type="inferred from homology"/>
<protein>
    <recommendedName>
        <fullName evidence="5 6">Dephospho-CoA kinase</fullName>
        <ecNumber evidence="5 6">2.7.1.24</ecNumber>
    </recommendedName>
    <alternativeName>
        <fullName evidence="5">Dephosphocoenzyme A kinase</fullName>
    </alternativeName>
</protein>
<dbReference type="Gene3D" id="3.40.50.300">
    <property type="entry name" value="P-loop containing nucleotide triphosphate hydrolases"/>
    <property type="match status" value="1"/>
</dbReference>